<protein>
    <submittedName>
        <fullName evidence="1">Uncharacterized protein</fullName>
    </submittedName>
</protein>
<dbReference type="Proteomes" id="UP000242498">
    <property type="component" value="Chromosome I"/>
</dbReference>
<organism evidence="1 2">
    <name type="scientific">Nitrosomonas ureae</name>
    <dbReference type="NCBI Taxonomy" id="44577"/>
    <lineage>
        <taxon>Bacteria</taxon>
        <taxon>Pseudomonadati</taxon>
        <taxon>Pseudomonadota</taxon>
        <taxon>Betaproteobacteria</taxon>
        <taxon>Nitrosomonadales</taxon>
        <taxon>Nitrosomonadaceae</taxon>
        <taxon>Nitrosomonas</taxon>
    </lineage>
</organism>
<proteinExistence type="predicted"/>
<sequence>MKPFAVILMGTLFLQKNSMATSQEPFDLKNMTCYISIMNTNDCTGIPTLHSGVLTILKEGTFELKAQYEGCFMAEKVTESGKYEVFRFKETMSLELLTTKTMGMKDAIADFPRTLGFANLNYDKLNGYFVDISAVIRGHGRHPENIITSKLQCEVDE</sequence>
<reference evidence="1 2" key="1">
    <citation type="submission" date="2017-08" db="EMBL/GenBank/DDBJ databases">
        <authorList>
            <person name="de Groot N.N."/>
        </authorList>
    </citation>
    <scope>NUCLEOTIDE SEQUENCE [LARGE SCALE GENOMIC DNA]</scope>
    <source>
        <strain evidence="1 2">Nm15</strain>
    </source>
</reference>
<name>A0A285BUD2_9PROT</name>
<dbReference type="AlphaFoldDB" id="A0A285BUD2"/>
<dbReference type="OrthoDB" id="8547493at2"/>
<accession>A0A285BUD2</accession>
<dbReference type="EMBL" id="LT907782">
    <property type="protein sequence ID" value="SNX58819.1"/>
    <property type="molecule type" value="Genomic_DNA"/>
</dbReference>
<evidence type="ECO:0000313" key="2">
    <source>
        <dbReference type="Proteomes" id="UP000242498"/>
    </source>
</evidence>
<dbReference type="RefSeq" id="WP_096291689.1">
    <property type="nucleotide sequence ID" value="NZ_LT907782.1"/>
</dbReference>
<gene>
    <name evidence="1" type="ORF">SAMN06296273_0284</name>
</gene>
<evidence type="ECO:0000313" key="1">
    <source>
        <dbReference type="EMBL" id="SNX58819.1"/>
    </source>
</evidence>